<name>A0A3D8T8K8_9HELO</name>
<feature type="compositionally biased region" description="Basic and acidic residues" evidence="1">
    <location>
        <begin position="535"/>
        <end position="547"/>
    </location>
</feature>
<feature type="compositionally biased region" description="Polar residues" evidence="1">
    <location>
        <begin position="480"/>
        <end position="502"/>
    </location>
</feature>
<feature type="compositionally biased region" description="Basic and acidic residues" evidence="1">
    <location>
        <begin position="149"/>
        <end position="164"/>
    </location>
</feature>
<feature type="region of interest" description="Disordered" evidence="1">
    <location>
        <begin position="425"/>
        <end position="559"/>
    </location>
</feature>
<evidence type="ECO:0000313" key="3">
    <source>
        <dbReference type="Proteomes" id="UP000256328"/>
    </source>
</evidence>
<feature type="compositionally biased region" description="Polar residues" evidence="1">
    <location>
        <begin position="87"/>
        <end position="99"/>
    </location>
</feature>
<dbReference type="AlphaFoldDB" id="A0A3D8T8K8"/>
<evidence type="ECO:0000256" key="1">
    <source>
        <dbReference type="SAM" id="MobiDB-lite"/>
    </source>
</evidence>
<keyword evidence="3" id="KW-1185">Reference proteome</keyword>
<proteinExistence type="predicted"/>
<feature type="region of interest" description="Disordered" evidence="1">
    <location>
        <begin position="87"/>
        <end position="201"/>
    </location>
</feature>
<dbReference type="EMBL" id="PDLN01000001">
    <property type="protein sequence ID" value="RDW94865.1"/>
    <property type="molecule type" value="Genomic_DNA"/>
</dbReference>
<accession>A0A3D8T8K8</accession>
<gene>
    <name evidence="2" type="ORF">BP5796_00628</name>
</gene>
<feature type="compositionally biased region" description="Polar residues" evidence="1">
    <location>
        <begin position="109"/>
        <end position="146"/>
    </location>
</feature>
<comment type="caution">
    <text evidence="2">The sequence shown here is derived from an EMBL/GenBank/DDBJ whole genome shotgun (WGS) entry which is preliminary data.</text>
</comment>
<dbReference type="Proteomes" id="UP000256328">
    <property type="component" value="Unassembled WGS sequence"/>
</dbReference>
<evidence type="ECO:0000313" key="2">
    <source>
        <dbReference type="EMBL" id="RDW94865.1"/>
    </source>
</evidence>
<sequence length="559" mass="62402">MKSAQLFTFEGYKLHVHEIIQCTQQERRQSRGAEDAKIRESRAKTLKKWAKEDQDRAQKRKFEDEDLTRRGDEDVLAWNWSVISSDTAEDSNTLNSTPATIFLGHDSESTLGSQYPSEQELPTMSQEPAMQQPSASSQDASHSFGHSSKGKEKAPVTGRSEKESSGSSMPDNRASFAPGERQFADSGKQDKELSPGIKATSTKDLKGDECVIKVHQYLGLPKYYVIKCRYCLSPSSNGPILGSLENLKSHVLQKHQISTLTEGSTKTVLHECGTLITDATDEWWEPFKAQQLSATGCVPQSQSTHTDRQVNFKVADVVRGDVVIKLPSKLETGQAVKPGFYTLACKMCPKKIPGFAYPIRAYIEHLNTVHLKEGELKYDAYTTFRSCATHITDATDDWFKSYCSKNSVSKLLTGTCLRRTSVAVDPDETNGKRSMSSEIPPRQKPEKNRIKEEGSDREDLYRAESPLPKRRRTKRYTSAGRKNNYATRSNTSFGPSISSVHENLSAADEERSDKGAKGTFTPKGSYTHNSPTKQKVSDTDRRARADTCSDEEDPIITLR</sequence>
<organism evidence="2 3">
    <name type="scientific">Coleophoma crateriformis</name>
    <dbReference type="NCBI Taxonomy" id="565419"/>
    <lineage>
        <taxon>Eukaryota</taxon>
        <taxon>Fungi</taxon>
        <taxon>Dikarya</taxon>
        <taxon>Ascomycota</taxon>
        <taxon>Pezizomycotina</taxon>
        <taxon>Leotiomycetes</taxon>
        <taxon>Helotiales</taxon>
        <taxon>Dermateaceae</taxon>
        <taxon>Coleophoma</taxon>
    </lineage>
</organism>
<feature type="compositionally biased region" description="Acidic residues" evidence="1">
    <location>
        <begin position="548"/>
        <end position="559"/>
    </location>
</feature>
<dbReference type="OrthoDB" id="10344350at2759"/>
<feature type="compositionally biased region" description="Basic and acidic residues" evidence="1">
    <location>
        <begin position="441"/>
        <end position="462"/>
    </location>
</feature>
<feature type="region of interest" description="Disordered" evidence="1">
    <location>
        <begin position="45"/>
        <end position="68"/>
    </location>
</feature>
<feature type="compositionally biased region" description="Polar residues" evidence="1">
    <location>
        <begin position="522"/>
        <end position="534"/>
    </location>
</feature>
<protein>
    <submittedName>
        <fullName evidence="2">Uncharacterized protein</fullName>
    </submittedName>
</protein>
<reference evidence="2 3" key="1">
    <citation type="journal article" date="2018" name="IMA Fungus">
        <title>IMA Genome-F 9: Draft genome sequence of Annulohypoxylon stygium, Aspergillus mulundensis, Berkeleyomyces basicola (syn. Thielaviopsis basicola), Ceratocystis smalleyi, two Cercospora beticola strains, Coleophoma cylindrospora, Fusarium fracticaudum, Phialophora cf. hyalina, and Morchella septimelata.</title>
        <authorList>
            <person name="Wingfield B.D."/>
            <person name="Bills G.F."/>
            <person name="Dong Y."/>
            <person name="Huang W."/>
            <person name="Nel W.J."/>
            <person name="Swalarsk-Parry B.S."/>
            <person name="Vaghefi N."/>
            <person name="Wilken P.M."/>
            <person name="An Z."/>
            <person name="de Beer Z.W."/>
            <person name="De Vos L."/>
            <person name="Chen L."/>
            <person name="Duong T.A."/>
            <person name="Gao Y."/>
            <person name="Hammerbacher A."/>
            <person name="Kikkert J.R."/>
            <person name="Li Y."/>
            <person name="Li H."/>
            <person name="Li K."/>
            <person name="Li Q."/>
            <person name="Liu X."/>
            <person name="Ma X."/>
            <person name="Naidoo K."/>
            <person name="Pethybridge S.J."/>
            <person name="Sun J."/>
            <person name="Steenkamp E.T."/>
            <person name="van der Nest M.A."/>
            <person name="van Wyk S."/>
            <person name="Wingfield M.J."/>
            <person name="Xiong C."/>
            <person name="Yue Q."/>
            <person name="Zhang X."/>
        </authorList>
    </citation>
    <scope>NUCLEOTIDE SEQUENCE [LARGE SCALE GENOMIC DNA]</scope>
    <source>
        <strain evidence="2 3">BP5796</strain>
    </source>
</reference>